<evidence type="ECO:0008006" key="4">
    <source>
        <dbReference type="Google" id="ProtNLM"/>
    </source>
</evidence>
<proteinExistence type="predicted"/>
<accession>A0ABN0WC25</accession>
<keyword evidence="1" id="KW-0472">Membrane</keyword>
<dbReference type="EMBL" id="BAAABM010000016">
    <property type="protein sequence ID" value="GAA0332178.1"/>
    <property type="molecule type" value="Genomic_DNA"/>
</dbReference>
<evidence type="ECO:0000313" key="2">
    <source>
        <dbReference type="EMBL" id="GAA0332178.1"/>
    </source>
</evidence>
<gene>
    <name evidence="2" type="ORF">GCM10010151_22510</name>
</gene>
<evidence type="ECO:0000313" key="3">
    <source>
        <dbReference type="Proteomes" id="UP001501822"/>
    </source>
</evidence>
<name>A0ABN0WC25_9ACTN</name>
<comment type="caution">
    <text evidence="2">The sequence shown here is derived from an EMBL/GenBank/DDBJ whole genome shotgun (WGS) entry which is preliminary data.</text>
</comment>
<keyword evidence="3" id="KW-1185">Reference proteome</keyword>
<evidence type="ECO:0000256" key="1">
    <source>
        <dbReference type="SAM" id="Phobius"/>
    </source>
</evidence>
<dbReference type="RefSeq" id="WP_252808903.1">
    <property type="nucleotide sequence ID" value="NZ_BAAABM010000016.1"/>
</dbReference>
<feature type="transmembrane region" description="Helical" evidence="1">
    <location>
        <begin position="46"/>
        <end position="63"/>
    </location>
</feature>
<keyword evidence="1" id="KW-1133">Transmembrane helix</keyword>
<feature type="transmembrane region" description="Helical" evidence="1">
    <location>
        <begin position="7"/>
        <end position="26"/>
    </location>
</feature>
<reference evidence="2 3" key="1">
    <citation type="journal article" date="2019" name="Int. J. Syst. Evol. Microbiol.">
        <title>The Global Catalogue of Microorganisms (GCM) 10K type strain sequencing project: providing services to taxonomists for standard genome sequencing and annotation.</title>
        <authorList>
            <consortium name="The Broad Institute Genomics Platform"/>
            <consortium name="The Broad Institute Genome Sequencing Center for Infectious Disease"/>
            <person name="Wu L."/>
            <person name="Ma J."/>
        </authorList>
    </citation>
    <scope>NUCLEOTIDE SEQUENCE [LARGE SCALE GENOMIC DNA]</scope>
    <source>
        <strain evidence="2 3">JCM 3146</strain>
    </source>
</reference>
<protein>
    <recommendedName>
        <fullName evidence="4">DUF3311 domain-containing protein</fullName>
    </recommendedName>
</protein>
<sequence length="77" mass="8785">MKDPKAYDLLSFVVLWLGFHQGLYPFGAKIFGWRPRLALALRLPGPLWWIVSAFVVVAAVVLLDRIDKAKKRRHPAS</sequence>
<keyword evidence="1" id="KW-0812">Transmembrane</keyword>
<organism evidence="2 3">
    <name type="scientific">Actinoallomurus spadix</name>
    <dbReference type="NCBI Taxonomy" id="79912"/>
    <lineage>
        <taxon>Bacteria</taxon>
        <taxon>Bacillati</taxon>
        <taxon>Actinomycetota</taxon>
        <taxon>Actinomycetes</taxon>
        <taxon>Streptosporangiales</taxon>
        <taxon>Thermomonosporaceae</taxon>
        <taxon>Actinoallomurus</taxon>
    </lineage>
</organism>
<dbReference type="Proteomes" id="UP001501822">
    <property type="component" value="Unassembled WGS sequence"/>
</dbReference>